<name>A0A3A9JJ34_9PROT</name>
<keyword evidence="1 3" id="KW-0378">Hydrolase</keyword>
<keyword evidence="5" id="KW-1185">Reference proteome</keyword>
<dbReference type="GO" id="GO:0016787">
    <property type="term" value="F:hydrolase activity"/>
    <property type="evidence" value="ECO:0007669"/>
    <property type="project" value="UniProtKB-KW"/>
</dbReference>
<reference evidence="3 6" key="1">
    <citation type="submission" date="2018-09" db="EMBL/GenBank/DDBJ databases">
        <title>Roseomonas sp. nov., isolated from feces of Tibetan antelopes in the Qinghai-Tibet plateau, China.</title>
        <authorList>
            <person name="Tian Z."/>
        </authorList>
    </citation>
    <scope>NUCLEOTIDE SEQUENCE [LARGE SCALE GENOMIC DNA]</scope>
    <source>
        <strain evidence="4 5">Z23</strain>
        <strain evidence="3 6">Z24</strain>
    </source>
</reference>
<dbReference type="InParanoid" id="A0A3A9JJ34"/>
<dbReference type="PANTHER" id="PTHR43798:SF31">
    <property type="entry name" value="AB HYDROLASE SUPERFAMILY PROTEIN YCLE"/>
    <property type="match status" value="1"/>
</dbReference>
<sequence>MLDWVEVNGVSLRYALEGEGPVLVLVHEIGGSLESWDGVVPELARRFRVLRYDQRGAGGSEKPRQPFGLKTLVEDLDALLAALSLPAPFHLVGAAMGAAQAVMLAARRPRQVASLALLNPALEVDPARAGLMRERARRTEEQGLRATLAMTLDRSWPPDGSEARARYRGRYLANDPYGFARQNEALLDVAVEGLLGGLTCPVLLLAGTRDAVRPPQLVRRAAQLIPGSRLVEADAAHFTAAEAPAALLRHLRPFHDDVLAQDRR</sequence>
<dbReference type="Pfam" id="PF00561">
    <property type="entry name" value="Abhydrolase_1"/>
    <property type="match status" value="1"/>
</dbReference>
<dbReference type="InterPro" id="IPR000073">
    <property type="entry name" value="AB_hydrolase_1"/>
</dbReference>
<evidence type="ECO:0000313" key="6">
    <source>
        <dbReference type="Proteomes" id="UP000278036"/>
    </source>
</evidence>
<dbReference type="Proteomes" id="UP000278036">
    <property type="component" value="Unassembled WGS sequence"/>
</dbReference>
<accession>A0A3A9JJ34</accession>
<proteinExistence type="predicted"/>
<evidence type="ECO:0000313" key="5">
    <source>
        <dbReference type="Proteomes" id="UP000274097"/>
    </source>
</evidence>
<dbReference type="SUPFAM" id="SSF53474">
    <property type="entry name" value="alpha/beta-Hydrolases"/>
    <property type="match status" value="1"/>
</dbReference>
<dbReference type="Gene3D" id="3.40.50.1820">
    <property type="entry name" value="alpha/beta hydrolase"/>
    <property type="match status" value="1"/>
</dbReference>
<dbReference type="EMBL" id="RAQU01000074">
    <property type="protein sequence ID" value="RKK03684.1"/>
    <property type="molecule type" value="Genomic_DNA"/>
</dbReference>
<evidence type="ECO:0000259" key="2">
    <source>
        <dbReference type="Pfam" id="PF00561"/>
    </source>
</evidence>
<feature type="domain" description="AB hydrolase-1" evidence="2">
    <location>
        <begin position="21"/>
        <end position="242"/>
    </location>
</feature>
<evidence type="ECO:0000256" key="1">
    <source>
        <dbReference type="ARBA" id="ARBA00022801"/>
    </source>
</evidence>
<dbReference type="AlphaFoldDB" id="A0A3A9JJ34"/>
<dbReference type="Proteomes" id="UP000274097">
    <property type="component" value="Unassembled WGS sequence"/>
</dbReference>
<organism evidence="3 6">
    <name type="scientific">Teichococcus wenyumeiae</name>
    <dbReference type="NCBI Taxonomy" id="2478470"/>
    <lineage>
        <taxon>Bacteria</taxon>
        <taxon>Pseudomonadati</taxon>
        <taxon>Pseudomonadota</taxon>
        <taxon>Alphaproteobacteria</taxon>
        <taxon>Acetobacterales</taxon>
        <taxon>Roseomonadaceae</taxon>
        <taxon>Roseomonas</taxon>
    </lineage>
</organism>
<protein>
    <submittedName>
        <fullName evidence="3">Alpha/beta fold hydrolase</fullName>
    </submittedName>
</protein>
<dbReference type="PANTHER" id="PTHR43798">
    <property type="entry name" value="MONOACYLGLYCEROL LIPASE"/>
    <property type="match status" value="1"/>
</dbReference>
<dbReference type="EMBL" id="RFLX01000011">
    <property type="protein sequence ID" value="RMI20542.1"/>
    <property type="molecule type" value="Genomic_DNA"/>
</dbReference>
<dbReference type="InterPro" id="IPR050266">
    <property type="entry name" value="AB_hydrolase_sf"/>
</dbReference>
<dbReference type="PRINTS" id="PR00111">
    <property type="entry name" value="ABHYDROLASE"/>
</dbReference>
<dbReference type="GO" id="GO:0016020">
    <property type="term" value="C:membrane"/>
    <property type="evidence" value="ECO:0007669"/>
    <property type="project" value="TreeGrafter"/>
</dbReference>
<comment type="caution">
    <text evidence="3">The sequence shown here is derived from an EMBL/GenBank/DDBJ whole genome shotgun (WGS) entry which is preliminary data.</text>
</comment>
<dbReference type="InterPro" id="IPR029058">
    <property type="entry name" value="AB_hydrolase_fold"/>
</dbReference>
<gene>
    <name evidence="3" type="ORF">D6Z83_13315</name>
    <name evidence="4" type="ORF">EBE87_15505</name>
</gene>
<evidence type="ECO:0000313" key="3">
    <source>
        <dbReference type="EMBL" id="RKK03684.1"/>
    </source>
</evidence>
<evidence type="ECO:0000313" key="4">
    <source>
        <dbReference type="EMBL" id="RMI20542.1"/>
    </source>
</evidence>